<dbReference type="KEGG" id="arev:RVR_8263"/>
<evidence type="ECO:0000313" key="1">
    <source>
        <dbReference type="EMBL" id="BBB01031.1"/>
    </source>
</evidence>
<reference evidence="1 2" key="2">
    <citation type="journal article" date="2011" name="J. Antibiot.">
        <title>Furaquinocins I and J: novel polyketide isoprenoid hybrid compounds from Streptomyces reveromyceticus SN-593.</title>
        <authorList>
            <person name="Panthee S."/>
            <person name="Takahashi S."/>
            <person name="Takagi H."/>
            <person name="Nogawa T."/>
            <person name="Oowada E."/>
            <person name="Uramoto M."/>
            <person name="Osada H."/>
        </authorList>
    </citation>
    <scope>NUCLEOTIDE SEQUENCE [LARGE SCALE GENOMIC DNA]</scope>
    <source>
        <strain evidence="1 2">SN-593</strain>
    </source>
</reference>
<dbReference type="AlphaFoldDB" id="A0A7U3VRP9"/>
<evidence type="ECO:0000313" key="2">
    <source>
        <dbReference type="Proteomes" id="UP000595703"/>
    </source>
</evidence>
<reference evidence="1 2" key="3">
    <citation type="journal article" date="2011" name="Nat. Chem. Biol.">
        <title>Reveromycin A biosynthesis uses RevG and RevJ for stereospecific spiroacetal formation.</title>
        <authorList>
            <person name="Takahashi S."/>
            <person name="Toyoda A."/>
            <person name="Sekiyama Y."/>
            <person name="Takagi H."/>
            <person name="Nogawa T."/>
            <person name="Uramoto M."/>
            <person name="Suzuki R."/>
            <person name="Koshino H."/>
            <person name="Kumano T."/>
            <person name="Panthee S."/>
            <person name="Dairi T."/>
            <person name="Ishikawa J."/>
            <person name="Ikeda H."/>
            <person name="Sakaki Y."/>
            <person name="Osada H."/>
        </authorList>
    </citation>
    <scope>NUCLEOTIDE SEQUENCE [LARGE SCALE GENOMIC DNA]</scope>
    <source>
        <strain evidence="1 2">SN-593</strain>
    </source>
</reference>
<dbReference type="RefSeq" id="WP_202236981.1">
    <property type="nucleotide sequence ID" value="NZ_AP018365.1"/>
</dbReference>
<proteinExistence type="predicted"/>
<organism evidence="1 2">
    <name type="scientific">Actinacidiphila reveromycinica</name>
    <dbReference type="NCBI Taxonomy" id="659352"/>
    <lineage>
        <taxon>Bacteria</taxon>
        <taxon>Bacillati</taxon>
        <taxon>Actinomycetota</taxon>
        <taxon>Actinomycetes</taxon>
        <taxon>Kitasatosporales</taxon>
        <taxon>Streptomycetaceae</taxon>
        <taxon>Actinacidiphila</taxon>
    </lineage>
</organism>
<accession>A0A7U3VRP9</accession>
<gene>
    <name evidence="1" type="ORF">RVR_8263</name>
</gene>
<protein>
    <submittedName>
        <fullName evidence="1">Uncharacterized protein</fullName>
    </submittedName>
</protein>
<reference evidence="1 2" key="4">
    <citation type="journal article" date="2020" name="Sci. Rep.">
        <title>beta-carboline chemical signals induce reveromycin production through a LuxR family regulator in Streptomyces sp. SN-593.</title>
        <authorList>
            <person name="Panthee S."/>
            <person name="Kito N."/>
            <person name="Hayashi T."/>
            <person name="Shimizu T."/>
            <person name="Ishikawa J."/>
            <person name="Hamamoto H."/>
            <person name="Osada H."/>
            <person name="Takahashi S."/>
        </authorList>
    </citation>
    <scope>NUCLEOTIDE SEQUENCE [LARGE SCALE GENOMIC DNA]</scope>
    <source>
        <strain evidence="1 2">SN-593</strain>
    </source>
</reference>
<dbReference type="Proteomes" id="UP000595703">
    <property type="component" value="Chromosome"/>
</dbReference>
<name>A0A7U3VRP9_9ACTN</name>
<keyword evidence="2" id="KW-1185">Reference proteome</keyword>
<dbReference type="EMBL" id="AP018365">
    <property type="protein sequence ID" value="BBB01031.1"/>
    <property type="molecule type" value="Genomic_DNA"/>
</dbReference>
<reference evidence="1 2" key="1">
    <citation type="journal article" date="2010" name="J. Bacteriol.">
        <title>Biochemical characterization of a novel indole prenyltransferase from Streptomyces sp. SN-593.</title>
        <authorList>
            <person name="Takahashi S."/>
            <person name="Takagi H."/>
            <person name="Toyoda A."/>
            <person name="Uramoto M."/>
            <person name="Nogawa T."/>
            <person name="Ueki M."/>
            <person name="Sakaki Y."/>
            <person name="Osada H."/>
        </authorList>
    </citation>
    <scope>NUCLEOTIDE SEQUENCE [LARGE SCALE GENOMIC DNA]</scope>
    <source>
        <strain evidence="1 2">SN-593</strain>
    </source>
</reference>
<sequence length="113" mass="12593">MGYYHSTYFAYGIHIPVDGPAWEESERADEELPKIKAACPDVGHLEAGDYDRDHFFLVTKCHSVDLGRFEHVTPQTATPEQIADWDQQLIAAAMALGYKDTSAPGWLVVPDLS</sequence>